<gene>
    <name evidence="4" type="ORF">K435DRAFT_860160</name>
    <name evidence="3" type="ORF">K435DRAFT_863210</name>
</gene>
<keyword evidence="1" id="KW-0175">Coiled coil</keyword>
<dbReference type="EMBL" id="ML179301">
    <property type="protein sequence ID" value="THU91631.1"/>
    <property type="molecule type" value="Genomic_DNA"/>
</dbReference>
<name>A0A4S8LQX0_DENBC</name>
<dbReference type="InterPro" id="IPR018247">
    <property type="entry name" value="EF_Hand_1_Ca_BS"/>
</dbReference>
<dbReference type="SUPFAM" id="SSF57850">
    <property type="entry name" value="RING/U-box"/>
    <property type="match status" value="1"/>
</dbReference>
<evidence type="ECO:0000256" key="1">
    <source>
        <dbReference type="SAM" id="Coils"/>
    </source>
</evidence>
<feature type="coiled-coil region" evidence="1">
    <location>
        <begin position="422"/>
        <end position="457"/>
    </location>
</feature>
<evidence type="ECO:0008006" key="6">
    <source>
        <dbReference type="Google" id="ProtNLM"/>
    </source>
</evidence>
<protein>
    <recommendedName>
        <fullName evidence="6">EF-hand domain-containing protein</fullName>
    </recommendedName>
</protein>
<feature type="region of interest" description="Disordered" evidence="2">
    <location>
        <begin position="960"/>
        <end position="988"/>
    </location>
</feature>
<reference evidence="3 5" key="1">
    <citation type="journal article" date="2019" name="Nat. Ecol. Evol.">
        <title>Megaphylogeny resolves global patterns of mushroom evolution.</title>
        <authorList>
            <person name="Varga T."/>
            <person name="Krizsan K."/>
            <person name="Foldi C."/>
            <person name="Dima B."/>
            <person name="Sanchez-Garcia M."/>
            <person name="Sanchez-Ramirez S."/>
            <person name="Szollosi G.J."/>
            <person name="Szarkandi J.G."/>
            <person name="Papp V."/>
            <person name="Albert L."/>
            <person name="Andreopoulos W."/>
            <person name="Angelini C."/>
            <person name="Antonin V."/>
            <person name="Barry K.W."/>
            <person name="Bougher N.L."/>
            <person name="Buchanan P."/>
            <person name="Buyck B."/>
            <person name="Bense V."/>
            <person name="Catcheside P."/>
            <person name="Chovatia M."/>
            <person name="Cooper J."/>
            <person name="Damon W."/>
            <person name="Desjardin D."/>
            <person name="Finy P."/>
            <person name="Geml J."/>
            <person name="Haridas S."/>
            <person name="Hughes K."/>
            <person name="Justo A."/>
            <person name="Karasinski D."/>
            <person name="Kautmanova I."/>
            <person name="Kiss B."/>
            <person name="Kocsube S."/>
            <person name="Kotiranta H."/>
            <person name="LaButti K.M."/>
            <person name="Lechner B.E."/>
            <person name="Liimatainen K."/>
            <person name="Lipzen A."/>
            <person name="Lukacs Z."/>
            <person name="Mihaltcheva S."/>
            <person name="Morgado L.N."/>
            <person name="Niskanen T."/>
            <person name="Noordeloos M.E."/>
            <person name="Ohm R.A."/>
            <person name="Ortiz-Santana B."/>
            <person name="Ovrebo C."/>
            <person name="Racz N."/>
            <person name="Riley R."/>
            <person name="Savchenko A."/>
            <person name="Shiryaev A."/>
            <person name="Soop K."/>
            <person name="Spirin V."/>
            <person name="Szebenyi C."/>
            <person name="Tomsovsky M."/>
            <person name="Tulloss R.E."/>
            <person name="Uehling J."/>
            <person name="Grigoriev I.V."/>
            <person name="Vagvolgyi C."/>
            <person name="Papp T."/>
            <person name="Martin F.M."/>
            <person name="Miettinen O."/>
            <person name="Hibbett D.S."/>
            <person name="Nagy L.G."/>
        </authorList>
    </citation>
    <scope>NUCLEOTIDE SEQUENCE [LARGE SCALE GENOMIC DNA]</scope>
    <source>
        <strain evidence="3 5">CBS 962.96</strain>
    </source>
</reference>
<dbReference type="Proteomes" id="UP000297245">
    <property type="component" value="Unassembled WGS sequence"/>
</dbReference>
<proteinExistence type="predicted"/>
<organism evidence="3 5">
    <name type="scientific">Dendrothele bispora (strain CBS 962.96)</name>
    <dbReference type="NCBI Taxonomy" id="1314807"/>
    <lineage>
        <taxon>Eukaryota</taxon>
        <taxon>Fungi</taxon>
        <taxon>Dikarya</taxon>
        <taxon>Basidiomycota</taxon>
        <taxon>Agaricomycotina</taxon>
        <taxon>Agaricomycetes</taxon>
        <taxon>Agaricomycetidae</taxon>
        <taxon>Agaricales</taxon>
        <taxon>Agaricales incertae sedis</taxon>
        <taxon>Dendrothele</taxon>
    </lineage>
</organism>
<evidence type="ECO:0000313" key="5">
    <source>
        <dbReference type="Proteomes" id="UP000297245"/>
    </source>
</evidence>
<feature type="region of interest" description="Disordered" evidence="2">
    <location>
        <begin position="58"/>
        <end position="77"/>
    </location>
</feature>
<evidence type="ECO:0000313" key="3">
    <source>
        <dbReference type="EMBL" id="THU91631.1"/>
    </source>
</evidence>
<dbReference type="PROSITE" id="PS00018">
    <property type="entry name" value="EF_HAND_1"/>
    <property type="match status" value="1"/>
</dbReference>
<evidence type="ECO:0000313" key="4">
    <source>
        <dbReference type="EMBL" id="THU94879.1"/>
    </source>
</evidence>
<accession>A0A4S8LQX0</accession>
<dbReference type="EMBL" id="ML179214">
    <property type="protein sequence ID" value="THU94879.1"/>
    <property type="molecule type" value="Genomic_DNA"/>
</dbReference>
<evidence type="ECO:0000256" key="2">
    <source>
        <dbReference type="SAM" id="MobiDB-lite"/>
    </source>
</evidence>
<sequence>MKRIFRRSKSQTSLKINKPLPDITLSTSYIPPVPHIPEKHRQASLPIPVSPASFLSDHGTEDYAHLPSAPPRKRTRSAGATPVLDLQNFANQNGDKENRQIEVIQVYDYISKPTETSTSELKVDKMISLMNAPAKKGADAFTALNTWYTANSAVVSSAATVLSTINSGAIENTVSKLAETTKVVMDGLTALQGVHPFLGIAVLAFKGVVAMNLTRIANNKKVVVLHATMQETMMVLFQIRDLRDPSVQFPGTNETVEGRLGAVVAKIAESIKETGSAIDHYVKKGFLAKTIKSSIYETRLAGFAATFVKHKEDLEFHLTVNTALGVNAANRQLQEQGERMRSMEDAQKQMLSLLQSLTTPRELEIQKFISDHNTIGGAKACIDDDRLLTQLVELSGQTAEELAGSVAGRIKKPLEGVKKILNKELAEDLNEALERNRRTFEKKLDSQLDQLKKIEASLHAESDRVIDEFHRGPHDKIKDKELKAIWQYMGWKGSVKARHFVLGLHDHYAAQIPAHGADQPELSPTTNEAVTPTVGRPLIATPLVGTRRVRRKDIWALTYINVSRVQPILEAVDDDGTGFISIKEVNDFTESRPDKWSLPVWLAYWSQGWHESMNRYKRKIMVILQLILAEITEVKPENRKWADEYMNSWGMNRVDALLRSLREVSPVPGANNAELNKITQEYTKIEERRLKKTLEGFKFDIDDVETVSLITGPGRLERYILPVLYLLFKRHLAITKLARRHILDPEEFWSMAETILNLFKALDERISGLVDVFKQTHVDEDQHLAGYALGLLYLPWKETSWNPSIVKLVPWPDPSNPLASEVQREVDEEVRTVTVDDLFYGPNNYTTAGALDYASDVIWATPDDPLKPHPLLGAWAGYIMYPSGVARGATDTTLAWIWIEAVDDGGSCTGKCDTAFLPLSISGTISTDYQLDLTLRAGEDCTQIVGRLDVESQSIVGRQLGQSTSEGDASQSESSHDPGQHLGNKDGTSREVFLNRTPVSIYRFRYTPEEFVAGPARARWSFACRAVLFQIRQRTWSKSYFDTVLPEKLQLVRFATQHLVEERDWTHSPAYLPLTAEEHYDFELLLKVTPPTEARFWVFFAELELFKVLDFRGYVCDGCDRHIIEVMTSCLECTTDTLTNRIDMCMDCMDKDLKTADFNHTVSHPMLRARDHFMHDGEIAHYFRKGKEIGHRAKQAFQRKEKLLVNSNVKQQKPPGTRCCCCLSEVSTPCWVCADCVFGTYVCDSCETKASDGTPGGPRSLHTHKHPLIRIHDNAIAQKDSMPEETAEKSTVLWKRIDDLESHLNTRLDSLETKFTAMEALLERLIDATVRNVDTIVSTPSSGR</sequence>
<feature type="compositionally biased region" description="Basic and acidic residues" evidence="2">
    <location>
        <begin position="974"/>
        <end position="988"/>
    </location>
</feature>
<keyword evidence="5" id="KW-1185">Reference proteome</keyword>
<feature type="compositionally biased region" description="Polar residues" evidence="2">
    <location>
        <begin position="960"/>
        <end position="973"/>
    </location>
</feature>
<dbReference type="OrthoDB" id="2122982at2759"/>